<dbReference type="EMBL" id="QEKY01000035">
    <property type="protein sequence ID" value="PVZ04291.1"/>
    <property type="molecule type" value="Genomic_DNA"/>
</dbReference>
<organism evidence="2 3">
    <name type="scientific">Porphyromonas loveana</name>
    <dbReference type="NCBI Taxonomy" id="1884669"/>
    <lineage>
        <taxon>Bacteria</taxon>
        <taxon>Pseudomonadati</taxon>
        <taxon>Bacteroidota</taxon>
        <taxon>Bacteroidia</taxon>
        <taxon>Bacteroidales</taxon>
        <taxon>Porphyromonadaceae</taxon>
        <taxon>Porphyromonas</taxon>
    </lineage>
</organism>
<evidence type="ECO:0000313" key="2">
    <source>
        <dbReference type="EMBL" id="PVZ04291.1"/>
    </source>
</evidence>
<keyword evidence="3" id="KW-1185">Reference proteome</keyword>
<protein>
    <submittedName>
        <fullName evidence="2">Uncharacterized protein</fullName>
    </submittedName>
</protein>
<feature type="transmembrane region" description="Helical" evidence="1">
    <location>
        <begin position="38"/>
        <end position="55"/>
    </location>
</feature>
<reference evidence="2 3" key="1">
    <citation type="submission" date="2018-04" db="EMBL/GenBank/DDBJ databases">
        <title>Genomic Encyclopedia of Type Strains, Phase IV (KMG-IV): sequencing the most valuable type-strain genomes for metagenomic binning, comparative biology and taxonomic classification.</title>
        <authorList>
            <person name="Goeker M."/>
        </authorList>
    </citation>
    <scope>NUCLEOTIDE SEQUENCE [LARGE SCALE GENOMIC DNA]</scope>
    <source>
        <strain evidence="2 3">DSM 28520</strain>
    </source>
</reference>
<sequence>MKTKRLLLTPWFIVGLSALLLNDFYLKSAFGNFFTGKLSDFAGLLVFPLFMAAVFPRLEKSAAFITGIGFMLWKLPQTTPLIDFVNAMTGLGLYRVVDYTDYVALAVLPFSHYLINRRSAERPVSRPFAGTVATYVLAGIAFFAFCATSMPYNLYEMPGGTVFIGKSYTIKLPKDSVIGVIRNMGYNCDSCGELTDPSLPYRKFASVGGRNYYRTNNLALSRGNGKNGANSGSDSVACVHYTLDSIKPDRTRLFVINIVLPREGNIQDWKKLRALHDFYKKSLKKGLIDEIKN</sequence>
<keyword evidence="1" id="KW-0812">Transmembrane</keyword>
<gene>
    <name evidence="2" type="ORF">C7382_1351</name>
</gene>
<evidence type="ECO:0000256" key="1">
    <source>
        <dbReference type="SAM" id="Phobius"/>
    </source>
</evidence>
<proteinExistence type="predicted"/>
<feature type="transmembrane region" description="Helical" evidence="1">
    <location>
        <begin position="127"/>
        <end position="145"/>
    </location>
</feature>
<dbReference type="RefSeq" id="WP_116680107.1">
    <property type="nucleotide sequence ID" value="NZ_JBHACE010000053.1"/>
</dbReference>
<comment type="caution">
    <text evidence="2">The sequence shown here is derived from an EMBL/GenBank/DDBJ whole genome shotgun (WGS) entry which is preliminary data.</text>
</comment>
<keyword evidence="1" id="KW-0472">Membrane</keyword>
<name>A0A2U1EWK4_9PORP</name>
<accession>A0A2U1EWK4</accession>
<dbReference type="OrthoDB" id="660780at2"/>
<dbReference type="GeneID" id="94551582"/>
<evidence type="ECO:0000313" key="3">
    <source>
        <dbReference type="Proteomes" id="UP000245462"/>
    </source>
</evidence>
<dbReference type="Proteomes" id="UP000245462">
    <property type="component" value="Unassembled WGS sequence"/>
</dbReference>
<keyword evidence="1" id="KW-1133">Transmembrane helix</keyword>
<dbReference type="AlphaFoldDB" id="A0A2U1EWK4"/>